<organism evidence="9 10">
    <name type="scientific">Rhodococcus ruber</name>
    <dbReference type="NCBI Taxonomy" id="1830"/>
    <lineage>
        <taxon>Bacteria</taxon>
        <taxon>Bacillati</taxon>
        <taxon>Actinomycetota</taxon>
        <taxon>Actinomycetes</taxon>
        <taxon>Mycobacteriales</taxon>
        <taxon>Nocardiaceae</taxon>
        <taxon>Rhodococcus</taxon>
    </lineage>
</organism>
<keyword evidence="10" id="KW-1185">Reference proteome</keyword>
<keyword evidence="6 7" id="KW-0472">Membrane</keyword>
<feature type="transmembrane region" description="Helical" evidence="7">
    <location>
        <begin position="113"/>
        <end position="136"/>
    </location>
</feature>
<gene>
    <name evidence="9" type="ORF">O4220_15850</name>
</gene>
<dbReference type="EMBL" id="JAPWIJ010000006">
    <property type="protein sequence ID" value="MCZ4519987.1"/>
    <property type="molecule type" value="Genomic_DNA"/>
</dbReference>
<proteinExistence type="inferred from homology"/>
<keyword evidence="2 7" id="KW-0813">Transport</keyword>
<dbReference type="PANTHER" id="PTHR43386:SF1">
    <property type="entry name" value="D,D-DIPEPTIDE TRANSPORT SYSTEM PERMEASE PROTEIN DDPC-RELATED"/>
    <property type="match status" value="1"/>
</dbReference>
<dbReference type="InterPro" id="IPR025966">
    <property type="entry name" value="OppC_N"/>
</dbReference>
<comment type="similarity">
    <text evidence="7">Belongs to the binding-protein-dependent transport system permease family.</text>
</comment>
<dbReference type="InterPro" id="IPR035906">
    <property type="entry name" value="MetI-like_sf"/>
</dbReference>
<protein>
    <submittedName>
        <fullName evidence="9">ABC transporter permease</fullName>
    </submittedName>
</protein>
<reference evidence="9" key="1">
    <citation type="submission" date="2022-12" db="EMBL/GenBank/DDBJ databases">
        <authorList>
            <person name="Krivoruchko A.V."/>
            <person name="Elkin A."/>
        </authorList>
    </citation>
    <scope>NUCLEOTIDE SEQUENCE</scope>
    <source>
        <strain evidence="9">IEGM 1391</strain>
    </source>
</reference>
<evidence type="ECO:0000256" key="6">
    <source>
        <dbReference type="ARBA" id="ARBA00023136"/>
    </source>
</evidence>
<dbReference type="InterPro" id="IPR050366">
    <property type="entry name" value="BP-dependent_transpt_permease"/>
</dbReference>
<feature type="transmembrane region" description="Helical" evidence="7">
    <location>
        <begin position="49"/>
        <end position="69"/>
    </location>
</feature>
<dbReference type="Pfam" id="PF00528">
    <property type="entry name" value="BPD_transp_1"/>
    <property type="match status" value="1"/>
</dbReference>
<evidence type="ECO:0000313" key="10">
    <source>
        <dbReference type="Proteomes" id="UP001081071"/>
    </source>
</evidence>
<feature type="transmembrane region" description="Helical" evidence="7">
    <location>
        <begin position="276"/>
        <end position="297"/>
    </location>
</feature>
<keyword evidence="5 7" id="KW-1133">Transmembrane helix</keyword>
<keyword evidence="3" id="KW-1003">Cell membrane</keyword>
<comment type="caution">
    <text evidence="9">The sequence shown here is derived from an EMBL/GenBank/DDBJ whole genome shotgun (WGS) entry which is preliminary data.</text>
</comment>
<dbReference type="RefSeq" id="WP_269605814.1">
    <property type="nucleotide sequence ID" value="NZ_JAPWIJ010000006.1"/>
</dbReference>
<sequence length="312" mass="32807">MTISRSVPRVAPGVRRTVGAPIGAVHSNPAPPSPGRVFVRRILKSRTNVACLIFLGLLAVVAVAAPWIAPYDPAYQKLASAFLPLFSDNHLLGTDQLGRDTLSRLIYATQISLVAPLIAVGFAAVTGLPLGLLAGYLGGKFDWIAGRVADALIALPALVLALAIIAIFGPGLTNAMLAVGAATAPRLFRVVRGAAMNVREETYIEASKVVGCSTSRTVLVHVLPNVRSPLLVQLTLMLSLALLAEAGLSFLGLGVQPPTASWGSMLRGAFDNRFQSPWMVVPPGLAIMLTILSLNMLGDGIRDAVGQERRKA</sequence>
<dbReference type="SUPFAM" id="SSF161098">
    <property type="entry name" value="MetI-like"/>
    <property type="match status" value="1"/>
</dbReference>
<dbReference type="PANTHER" id="PTHR43386">
    <property type="entry name" value="OLIGOPEPTIDE TRANSPORT SYSTEM PERMEASE PROTEIN APPC"/>
    <property type="match status" value="1"/>
</dbReference>
<dbReference type="Proteomes" id="UP001081071">
    <property type="component" value="Unassembled WGS sequence"/>
</dbReference>
<feature type="transmembrane region" description="Helical" evidence="7">
    <location>
        <begin position="148"/>
        <end position="168"/>
    </location>
</feature>
<keyword evidence="4 7" id="KW-0812">Transmembrane</keyword>
<evidence type="ECO:0000256" key="5">
    <source>
        <dbReference type="ARBA" id="ARBA00022989"/>
    </source>
</evidence>
<evidence type="ECO:0000256" key="4">
    <source>
        <dbReference type="ARBA" id="ARBA00022692"/>
    </source>
</evidence>
<evidence type="ECO:0000256" key="3">
    <source>
        <dbReference type="ARBA" id="ARBA00022475"/>
    </source>
</evidence>
<evidence type="ECO:0000256" key="7">
    <source>
        <dbReference type="RuleBase" id="RU363032"/>
    </source>
</evidence>
<evidence type="ECO:0000256" key="1">
    <source>
        <dbReference type="ARBA" id="ARBA00004651"/>
    </source>
</evidence>
<dbReference type="CDD" id="cd06261">
    <property type="entry name" value="TM_PBP2"/>
    <property type="match status" value="1"/>
</dbReference>
<dbReference type="Gene3D" id="1.10.3720.10">
    <property type="entry name" value="MetI-like"/>
    <property type="match status" value="1"/>
</dbReference>
<evidence type="ECO:0000259" key="8">
    <source>
        <dbReference type="PROSITE" id="PS50928"/>
    </source>
</evidence>
<dbReference type="InterPro" id="IPR000515">
    <property type="entry name" value="MetI-like"/>
</dbReference>
<feature type="domain" description="ABC transmembrane type-1" evidence="8">
    <location>
        <begin position="109"/>
        <end position="298"/>
    </location>
</feature>
<accession>A0ABT4MG84</accession>
<dbReference type="Pfam" id="PF12911">
    <property type="entry name" value="OppC_N"/>
    <property type="match status" value="1"/>
</dbReference>
<feature type="transmembrane region" description="Helical" evidence="7">
    <location>
        <begin position="230"/>
        <end position="255"/>
    </location>
</feature>
<dbReference type="PROSITE" id="PS50928">
    <property type="entry name" value="ABC_TM1"/>
    <property type="match status" value="1"/>
</dbReference>
<evidence type="ECO:0000256" key="2">
    <source>
        <dbReference type="ARBA" id="ARBA00022448"/>
    </source>
</evidence>
<name>A0ABT4MG84_9NOCA</name>
<comment type="subcellular location">
    <subcellularLocation>
        <location evidence="1 7">Cell membrane</location>
        <topology evidence="1 7">Multi-pass membrane protein</topology>
    </subcellularLocation>
</comment>
<evidence type="ECO:0000313" key="9">
    <source>
        <dbReference type="EMBL" id="MCZ4519987.1"/>
    </source>
</evidence>